<sequence length="564" mass="61186">MIIDLVLFATFIILLIFFAKLYSGFFTKVVTGEKNILTPVLSPLENLVYKFCNINGTEMSWKEYSFSLLIFNILGIVLIVIILLTQHILPLNQENFAALPFDLAFNTAVSFVTNTNWQNYSGETTMSYFSQMFALSVQNFLSASTGIAVAVALIRGITRKESEVIGNFWVDLTRVTLFILLPLSILFAIFLISQGVIQNILPYVQTISLEGINQTIPMGPVASQEAIKLLGTNGGGFFNANSSHPFENPTPLSNFIEAFSIFFLSTSLIFVFGNISKKYKDAYSILVAMLILFVLMLGANYLSEKFGNPQITSIIGDSAMEGKEMRFGIASTSLFSTVTTAASCGAVNAMHDSLTPIAGMITMLQMMLGEIIIGGVGAGFYGMILYVILSVFIAGLMIGRTPKYMGKKIEAPEMSFAVIAILLPSICILAFSAITLMIPSALESLSNPNSHGITQILYAFTSASANNGSAFAGLSGNTSYFNYALAFCMFVGRFGIIVLVLAIAGNLASKKIVPQDKGTLKSSGFMFIVLLICTILLTGALTFFPSLVLGPIVDHFTMIQIEQN</sequence>
<evidence type="ECO:0000256" key="5">
    <source>
        <dbReference type="ARBA" id="ARBA00022958"/>
    </source>
</evidence>
<evidence type="ECO:0000313" key="10">
    <source>
        <dbReference type="EMBL" id="WNL17296.1"/>
    </source>
</evidence>
<keyword evidence="1 9" id="KW-0813">Transport</keyword>
<keyword evidence="8 9" id="KW-0472">Membrane</keyword>
<evidence type="ECO:0000256" key="6">
    <source>
        <dbReference type="ARBA" id="ARBA00022989"/>
    </source>
</evidence>
<dbReference type="PANTHER" id="PTHR30607">
    <property type="entry name" value="POTASSIUM-TRANSPORTING ATPASE A CHAIN"/>
    <property type="match status" value="1"/>
</dbReference>
<dbReference type="EMBL" id="CP134846">
    <property type="protein sequence ID" value="WNL17296.1"/>
    <property type="molecule type" value="Genomic_DNA"/>
</dbReference>
<dbReference type="GO" id="GO:0005886">
    <property type="term" value="C:plasma membrane"/>
    <property type="evidence" value="ECO:0007669"/>
    <property type="project" value="UniProtKB-SubCell"/>
</dbReference>
<organism evidence="10">
    <name type="scientific">Arcobacter sp. AZ-2023</name>
    <dbReference type="NCBI Taxonomy" id="3074453"/>
    <lineage>
        <taxon>Bacteria</taxon>
        <taxon>Pseudomonadati</taxon>
        <taxon>Campylobacterota</taxon>
        <taxon>Epsilonproteobacteria</taxon>
        <taxon>Campylobacterales</taxon>
        <taxon>Arcobacteraceae</taxon>
        <taxon>Arcobacter</taxon>
    </lineage>
</organism>
<dbReference type="NCBIfam" id="TIGR00680">
    <property type="entry name" value="kdpA"/>
    <property type="match status" value="1"/>
</dbReference>
<keyword evidence="3 9" id="KW-0633">Potassium transport</keyword>
<evidence type="ECO:0000256" key="2">
    <source>
        <dbReference type="ARBA" id="ARBA00022475"/>
    </source>
</evidence>
<comment type="subcellular location">
    <subcellularLocation>
        <location evidence="9">Cell membrane</location>
        <topology evidence="9">Multi-pass membrane protein</topology>
    </subcellularLocation>
</comment>
<dbReference type="GO" id="GO:0008556">
    <property type="term" value="F:P-type potassium transmembrane transporter activity"/>
    <property type="evidence" value="ECO:0007669"/>
    <property type="project" value="InterPro"/>
</dbReference>
<feature type="transmembrane region" description="Helical" evidence="9">
    <location>
        <begin position="133"/>
        <end position="154"/>
    </location>
</feature>
<feature type="transmembrane region" description="Helical" evidence="9">
    <location>
        <begin position="416"/>
        <end position="438"/>
    </location>
</feature>
<comment type="similarity">
    <text evidence="9">Belongs to the KdpA family.</text>
</comment>
<reference evidence="10" key="1">
    <citation type="submission" date="2023-09" db="EMBL/GenBank/DDBJ databases">
        <title>Arcobacter tbilisiensis sp. nov. isolated from chicken meat in Tbilisi, Georgia.</title>
        <authorList>
            <person name="Matthias R."/>
            <person name="Zautner A.E."/>
        </authorList>
    </citation>
    <scope>NUCLEOTIDE SEQUENCE</scope>
    <source>
        <strain evidence="10">LEO 107</strain>
    </source>
</reference>
<keyword evidence="6 9" id="KW-1133">Transmembrane helix</keyword>
<dbReference type="InterPro" id="IPR004623">
    <property type="entry name" value="KdpA"/>
</dbReference>
<evidence type="ECO:0000256" key="3">
    <source>
        <dbReference type="ARBA" id="ARBA00022538"/>
    </source>
</evidence>
<accession>A0AA96I4F2</accession>
<protein>
    <recommendedName>
        <fullName evidence="9">Potassium-transporting ATPase potassium-binding subunit</fullName>
    </recommendedName>
    <alternativeName>
        <fullName evidence="9">ATP phosphohydrolase [potassium-transporting] A chain</fullName>
    </alternativeName>
    <alternativeName>
        <fullName evidence="9">Potassium-binding and translocating subunit A</fullName>
    </alternativeName>
    <alternativeName>
        <fullName evidence="9">Potassium-translocating ATPase A chain</fullName>
    </alternativeName>
</protein>
<proteinExistence type="inferred from homology"/>
<feature type="transmembrane region" description="Helical" evidence="9">
    <location>
        <begin position="175"/>
        <end position="197"/>
    </location>
</feature>
<feature type="transmembrane region" description="Helical" evidence="9">
    <location>
        <begin position="282"/>
        <end position="302"/>
    </location>
</feature>
<evidence type="ECO:0000256" key="9">
    <source>
        <dbReference type="HAMAP-Rule" id="MF_00275"/>
    </source>
</evidence>
<dbReference type="AlphaFoldDB" id="A0AA96I4F2"/>
<comment type="subunit">
    <text evidence="9">The system is composed of three essential subunits: KdpA, KdpB and KdpC.</text>
</comment>
<gene>
    <name evidence="9 10" type="primary">kdpA</name>
    <name evidence="10" type="ORF">RJG54_02610</name>
</gene>
<dbReference type="GO" id="GO:0030955">
    <property type="term" value="F:potassium ion binding"/>
    <property type="evidence" value="ECO:0007669"/>
    <property type="project" value="UniProtKB-UniRule"/>
</dbReference>
<evidence type="ECO:0000256" key="1">
    <source>
        <dbReference type="ARBA" id="ARBA00022448"/>
    </source>
</evidence>
<keyword evidence="5 9" id="KW-0630">Potassium</keyword>
<feature type="transmembrane region" description="Helical" evidence="9">
    <location>
        <begin position="64"/>
        <end position="84"/>
    </location>
</feature>
<feature type="transmembrane region" description="Helical" evidence="9">
    <location>
        <begin position="255"/>
        <end position="275"/>
    </location>
</feature>
<evidence type="ECO:0000256" key="8">
    <source>
        <dbReference type="ARBA" id="ARBA00023136"/>
    </source>
</evidence>
<dbReference type="HAMAP" id="MF_00275">
    <property type="entry name" value="KdpA"/>
    <property type="match status" value="1"/>
</dbReference>
<dbReference type="PIRSF" id="PIRSF001294">
    <property type="entry name" value="K_ATPaseA"/>
    <property type="match status" value="1"/>
</dbReference>
<feature type="transmembrane region" description="Helical" evidence="9">
    <location>
        <begin position="371"/>
        <end position="396"/>
    </location>
</feature>
<comment type="caution">
    <text evidence="9">Lacks conserved residue(s) required for the propagation of feature annotation.</text>
</comment>
<feature type="transmembrane region" description="Helical" evidence="9">
    <location>
        <begin position="525"/>
        <end position="548"/>
    </location>
</feature>
<name>A0AA96I4F2_9BACT</name>
<evidence type="ECO:0000256" key="7">
    <source>
        <dbReference type="ARBA" id="ARBA00023065"/>
    </source>
</evidence>
<comment type="function">
    <text evidence="9">Part of the high-affinity ATP-driven potassium transport (or Kdp) system, which catalyzes the hydrolysis of ATP coupled with the electrogenic transport of potassium into the cytoplasm. This subunit binds the extracellular potassium ions and delivers the ions to the membrane domain of KdpB through an intramembrane tunnel.</text>
</comment>
<feature type="transmembrane region" description="Helical" evidence="9">
    <location>
        <begin position="480"/>
        <end position="504"/>
    </location>
</feature>
<evidence type="ECO:0000256" key="4">
    <source>
        <dbReference type="ARBA" id="ARBA00022692"/>
    </source>
</evidence>
<dbReference type="PANTHER" id="PTHR30607:SF2">
    <property type="entry name" value="POTASSIUM-TRANSPORTING ATPASE POTASSIUM-BINDING SUBUNIT"/>
    <property type="match status" value="1"/>
</dbReference>
<dbReference type="Pfam" id="PF03814">
    <property type="entry name" value="KdpA"/>
    <property type="match status" value="1"/>
</dbReference>
<keyword evidence="7 9" id="KW-0406">Ion transport</keyword>
<keyword evidence="4 9" id="KW-0812">Transmembrane</keyword>
<keyword evidence="2 9" id="KW-1003">Cell membrane</keyword>